<gene>
    <name evidence="1" type="ORF">LCGC14_3145820</name>
</gene>
<dbReference type="EMBL" id="LAZR01069097">
    <property type="protein sequence ID" value="KKK48369.1"/>
    <property type="molecule type" value="Genomic_DNA"/>
</dbReference>
<sequence length="75" mass="8518">MYCTADKARELPCWRTIGTDNERPCWAPLCHAWDLLVEVHYLDTCPHCHKTIKGPDVMGAIAETPLGYCSATKRR</sequence>
<proteinExistence type="predicted"/>
<protein>
    <submittedName>
        <fullName evidence="1">Uncharacterized protein</fullName>
    </submittedName>
</protein>
<evidence type="ECO:0000313" key="1">
    <source>
        <dbReference type="EMBL" id="KKK48369.1"/>
    </source>
</evidence>
<accession>A0A0F8Y2G2</accession>
<reference evidence="1" key="1">
    <citation type="journal article" date="2015" name="Nature">
        <title>Complex archaea that bridge the gap between prokaryotes and eukaryotes.</title>
        <authorList>
            <person name="Spang A."/>
            <person name="Saw J.H."/>
            <person name="Jorgensen S.L."/>
            <person name="Zaremba-Niedzwiedzka K."/>
            <person name="Martijn J."/>
            <person name="Lind A.E."/>
            <person name="van Eijk R."/>
            <person name="Schleper C."/>
            <person name="Guy L."/>
            <person name="Ettema T.J."/>
        </authorList>
    </citation>
    <scope>NUCLEOTIDE SEQUENCE</scope>
</reference>
<comment type="caution">
    <text evidence="1">The sequence shown here is derived from an EMBL/GenBank/DDBJ whole genome shotgun (WGS) entry which is preliminary data.</text>
</comment>
<organism evidence="1">
    <name type="scientific">marine sediment metagenome</name>
    <dbReference type="NCBI Taxonomy" id="412755"/>
    <lineage>
        <taxon>unclassified sequences</taxon>
        <taxon>metagenomes</taxon>
        <taxon>ecological metagenomes</taxon>
    </lineage>
</organism>
<name>A0A0F8Y2G2_9ZZZZ</name>
<dbReference type="AlphaFoldDB" id="A0A0F8Y2G2"/>